<dbReference type="STRING" id="522306.CAP2UW1_1461"/>
<dbReference type="HOGENOM" id="CLU_046404_0_1_4"/>
<dbReference type="GO" id="GO:0004803">
    <property type="term" value="F:transposase activity"/>
    <property type="evidence" value="ECO:0007669"/>
    <property type="project" value="InterPro"/>
</dbReference>
<dbReference type="InterPro" id="IPR002559">
    <property type="entry name" value="Transposase_11"/>
</dbReference>
<dbReference type="Pfam" id="PF01609">
    <property type="entry name" value="DDE_Tnp_1"/>
    <property type="match status" value="1"/>
</dbReference>
<evidence type="ECO:0000313" key="3">
    <source>
        <dbReference type="EMBL" id="ACV34778.1"/>
    </source>
</evidence>
<dbReference type="InterPro" id="IPR047647">
    <property type="entry name" value="ISAs1_transpos"/>
</dbReference>
<dbReference type="PANTHER" id="PTHR30298:SF0">
    <property type="entry name" value="PROTEIN YBFL-RELATED"/>
    <property type="match status" value="1"/>
</dbReference>
<name>C7RT35_ACCRE</name>
<proteinExistence type="predicted"/>
<gene>
    <name evidence="3" type="ordered locus">CAP2UW1_1461</name>
</gene>
<sequence>MTLTRGASLMCCFREVDDPRKRSNGTLHDFQEVLVIAIAAVLSDCDTIEDIALWGREKEDWLRQFLVLLNGVASEETFLRIFRALDPKQFEAAFRRWVAGVVGTLTGGLGVDGKTVRGSGSGGESAIHMVSAFATELGVVLGQEKVASKSNEITAIPELLKALYINGLLLTIDAMGCQKNIARQITDQGGDYLLAVKGNQPTLLDAIETEFIDQYQSDDVDRHRQVHPSHGRIVAQIASVLPAEGIVDLADWPECKKIARVDSLRKVGNHESKLERRYYISSRELTAEQLAAAVRAHWGIENRLHWVLDVSFGEDASTIRKGNAPQNLSLLKKIVLNLIRLDTADKTKTSLRLKRKCAAWTDDVRMRILGFTSLGFTSQ</sequence>
<protein>
    <submittedName>
        <fullName evidence="3">Transposase IS4 family protein</fullName>
    </submittedName>
</protein>
<dbReference type="NCBIfam" id="NF033564">
    <property type="entry name" value="transpos_ISAs1"/>
    <property type="match status" value="1"/>
</dbReference>
<reference evidence="3" key="1">
    <citation type="submission" date="2009-08" db="EMBL/GenBank/DDBJ databases">
        <authorList>
            <consortium name="US DOE Joint Genome Institute"/>
            <person name="Lucas S."/>
            <person name="Copeland A."/>
            <person name="Lapidus A."/>
            <person name="Glavina del Rio T."/>
            <person name="Dalin E."/>
            <person name="Tice H."/>
            <person name="Bruce D."/>
            <person name="Barry K."/>
            <person name="Pitluck S."/>
            <person name="Lowry S."/>
            <person name="Larimer F."/>
            <person name="Land M."/>
            <person name="Hauser L."/>
            <person name="Kyrpides N."/>
            <person name="Ivanova N."/>
            <person name="McMahon K.D."/>
            <person name="Hugenholtz P."/>
        </authorList>
    </citation>
    <scope>NUCLEOTIDE SEQUENCE</scope>
    <source>
        <strain evidence="3">UW-1</strain>
    </source>
</reference>
<feature type="domain" description="H repeat-associated protein N-terminal" evidence="2">
    <location>
        <begin position="12"/>
        <end position="98"/>
    </location>
</feature>
<feature type="domain" description="Transposase IS4-like" evidence="1">
    <location>
        <begin position="111"/>
        <end position="338"/>
    </location>
</feature>
<evidence type="ECO:0000259" key="2">
    <source>
        <dbReference type="Pfam" id="PF13808"/>
    </source>
</evidence>
<organism evidence="3">
    <name type="scientific">Accumulibacter regalis</name>
    <dbReference type="NCBI Taxonomy" id="522306"/>
    <lineage>
        <taxon>Bacteria</taxon>
        <taxon>Pseudomonadati</taxon>
        <taxon>Pseudomonadota</taxon>
        <taxon>Betaproteobacteria</taxon>
        <taxon>Candidatus Accumulibacter</taxon>
    </lineage>
</organism>
<dbReference type="GO" id="GO:0006313">
    <property type="term" value="P:DNA transposition"/>
    <property type="evidence" value="ECO:0007669"/>
    <property type="project" value="InterPro"/>
</dbReference>
<dbReference type="EMBL" id="CP001715">
    <property type="protein sequence ID" value="ACV34778.1"/>
    <property type="molecule type" value="Genomic_DNA"/>
</dbReference>
<dbReference type="PANTHER" id="PTHR30298">
    <property type="entry name" value="H REPEAT-ASSOCIATED PREDICTED TRANSPOSASE"/>
    <property type="match status" value="1"/>
</dbReference>
<dbReference type="eggNOG" id="COG5433">
    <property type="taxonomic scope" value="Bacteria"/>
</dbReference>
<reference evidence="3" key="2">
    <citation type="submission" date="2009-09" db="EMBL/GenBank/DDBJ databases">
        <title>Complete sequence of chromosome of Candidatus Accumulibacter phosphatis clade IIA str. UW-1.</title>
        <authorList>
            <consortium name="US DOE Joint Genome Institute"/>
            <person name="Martin H.G."/>
            <person name="Ivanova N."/>
            <person name="Kunin V."/>
            <person name="Warnecke F."/>
            <person name="Barry K."/>
            <person name="He S."/>
            <person name="Salamov A."/>
            <person name="Szeto E."/>
            <person name="Dalin E."/>
            <person name="Pangilinan J.L."/>
            <person name="Lapidus A."/>
            <person name="Lowry S."/>
            <person name="Kyrpides N.C."/>
            <person name="McMahon K.D."/>
            <person name="Hugenholtz P."/>
        </authorList>
    </citation>
    <scope>NUCLEOTIDE SEQUENCE [LARGE SCALE GENOMIC DNA]</scope>
    <source>
        <strain evidence="3">UW-1</strain>
    </source>
</reference>
<dbReference type="InterPro" id="IPR032806">
    <property type="entry name" value="YbfD_N"/>
</dbReference>
<dbReference type="AlphaFoldDB" id="C7RT35"/>
<accession>C7RT35</accession>
<dbReference type="Pfam" id="PF13808">
    <property type="entry name" value="DDE_Tnp_1_assoc"/>
    <property type="match status" value="1"/>
</dbReference>
<dbReference type="KEGG" id="app:CAP2UW1_1461"/>
<dbReference type="InterPro" id="IPR051698">
    <property type="entry name" value="Transposase_11-like"/>
</dbReference>
<dbReference type="GO" id="GO:0003677">
    <property type="term" value="F:DNA binding"/>
    <property type="evidence" value="ECO:0007669"/>
    <property type="project" value="InterPro"/>
</dbReference>
<evidence type="ECO:0000259" key="1">
    <source>
        <dbReference type="Pfam" id="PF01609"/>
    </source>
</evidence>